<dbReference type="InterPro" id="IPR011006">
    <property type="entry name" value="CheY-like_superfamily"/>
</dbReference>
<reference evidence="3 4" key="1">
    <citation type="journal article" date="2015" name="Genome Announc.">
        <title>Expanding the biotechnology potential of lactobacilli through comparative genomics of 213 strains and associated genera.</title>
        <authorList>
            <person name="Sun Z."/>
            <person name="Harris H.M."/>
            <person name="McCann A."/>
            <person name="Guo C."/>
            <person name="Argimon S."/>
            <person name="Zhang W."/>
            <person name="Yang X."/>
            <person name="Jeffery I.B."/>
            <person name="Cooney J.C."/>
            <person name="Kagawa T.F."/>
            <person name="Liu W."/>
            <person name="Song Y."/>
            <person name="Salvetti E."/>
            <person name="Wrobel A."/>
            <person name="Rasinkangas P."/>
            <person name="Parkhill J."/>
            <person name="Rea M.C."/>
            <person name="O'Sullivan O."/>
            <person name="Ritari J."/>
            <person name="Douillard F.P."/>
            <person name="Paul Ross R."/>
            <person name="Yang R."/>
            <person name="Briner A.E."/>
            <person name="Felis G.E."/>
            <person name="de Vos W.M."/>
            <person name="Barrangou R."/>
            <person name="Klaenhammer T.R."/>
            <person name="Caufield P.W."/>
            <person name="Cui Y."/>
            <person name="Zhang H."/>
            <person name="O'Toole P.W."/>
        </authorList>
    </citation>
    <scope>NUCLEOTIDE SEQUENCE [LARGE SCALE GENOMIC DNA]</scope>
    <source>
        <strain evidence="3 4">DSM 8475</strain>
    </source>
</reference>
<name>A0A922TNW4_9LACO</name>
<dbReference type="Pfam" id="PF00072">
    <property type="entry name" value="Response_reg"/>
    <property type="match status" value="1"/>
</dbReference>
<evidence type="ECO:0000313" key="4">
    <source>
        <dbReference type="Proteomes" id="UP000051085"/>
    </source>
</evidence>
<sequence>MKFYLVDDEQSILYVLQNIIEQNFDDEVVGMSSDPQQAVNEIQLRDVDIVLVDLLMPEMSGIELIQTIKNVKPQIRFIMISKVQDGDMRAKAYQAGIEFFISKPLNIIEIKSVIKKVEQNVQMAAQLSSISAMVNKFNTQPDPQSQSVTDQATTILKALGMSSERGTSDILHVVKLMKIHHLNYRSLDLVKILGISNHEKKIMEQRMRRAIKVGLVNLSNQLIDNPYDEGLSNHANNLFGYENVHAQMLHQQGKQLTGGRITLQKFMDGLIDEESFHD</sequence>
<dbReference type="Proteomes" id="UP000051085">
    <property type="component" value="Unassembled WGS sequence"/>
</dbReference>
<dbReference type="PANTHER" id="PTHR43228">
    <property type="entry name" value="TWO-COMPONENT RESPONSE REGULATOR"/>
    <property type="match status" value="1"/>
</dbReference>
<organism evidence="3 4">
    <name type="scientific">Limosilactobacillus pontis DSM 8475</name>
    <dbReference type="NCBI Taxonomy" id="1423794"/>
    <lineage>
        <taxon>Bacteria</taxon>
        <taxon>Bacillati</taxon>
        <taxon>Bacillota</taxon>
        <taxon>Bacilli</taxon>
        <taxon>Lactobacillales</taxon>
        <taxon>Lactobacillaceae</taxon>
        <taxon>Limosilactobacillus</taxon>
    </lineage>
</organism>
<comment type="caution">
    <text evidence="3">The sequence shown here is derived from an EMBL/GenBank/DDBJ whole genome shotgun (WGS) entry which is preliminary data.</text>
</comment>
<dbReference type="Gene3D" id="3.40.50.2300">
    <property type="match status" value="1"/>
</dbReference>
<dbReference type="GO" id="GO:0000160">
    <property type="term" value="P:phosphorelay signal transduction system"/>
    <property type="evidence" value="ECO:0007669"/>
    <property type="project" value="InterPro"/>
</dbReference>
<evidence type="ECO:0000256" key="1">
    <source>
        <dbReference type="PROSITE-ProRule" id="PRU00169"/>
    </source>
</evidence>
<feature type="domain" description="Response regulatory" evidence="2">
    <location>
        <begin position="2"/>
        <end position="118"/>
    </location>
</feature>
<gene>
    <name evidence="3" type="ORF">FD34_GL000999</name>
</gene>
<protein>
    <submittedName>
        <fullName evidence="3">Response regulator</fullName>
    </submittedName>
</protein>
<dbReference type="PANTHER" id="PTHR43228:SF8">
    <property type="entry name" value="TRANSCRIPTIONAL REGULATORY PROTEIN GLNL"/>
    <property type="match status" value="1"/>
</dbReference>
<evidence type="ECO:0000313" key="3">
    <source>
        <dbReference type="EMBL" id="KRM37722.1"/>
    </source>
</evidence>
<evidence type="ECO:0000259" key="2">
    <source>
        <dbReference type="PROSITE" id="PS50110"/>
    </source>
</evidence>
<feature type="modified residue" description="4-aspartylphosphate" evidence="1">
    <location>
        <position position="53"/>
    </location>
</feature>
<dbReference type="InterPro" id="IPR052048">
    <property type="entry name" value="ST_Response_Regulator"/>
</dbReference>
<dbReference type="InterPro" id="IPR001789">
    <property type="entry name" value="Sig_transdc_resp-reg_receiver"/>
</dbReference>
<keyword evidence="1" id="KW-0597">Phosphoprotein</keyword>
<dbReference type="CDD" id="cd17565">
    <property type="entry name" value="REC_GlnL-like"/>
    <property type="match status" value="1"/>
</dbReference>
<dbReference type="Pfam" id="PF08664">
    <property type="entry name" value="YcbB"/>
    <property type="match status" value="1"/>
</dbReference>
<accession>A0A922TNW4</accession>
<dbReference type="GeneID" id="87979428"/>
<dbReference type="InterPro" id="IPR013972">
    <property type="entry name" value="YcbB"/>
</dbReference>
<dbReference type="SMART" id="SM00448">
    <property type="entry name" value="REC"/>
    <property type="match status" value="1"/>
</dbReference>
<proteinExistence type="predicted"/>
<dbReference type="PROSITE" id="PS50110">
    <property type="entry name" value="RESPONSE_REGULATORY"/>
    <property type="match status" value="1"/>
</dbReference>
<dbReference type="SUPFAM" id="SSF52172">
    <property type="entry name" value="CheY-like"/>
    <property type="match status" value="1"/>
</dbReference>
<dbReference type="AlphaFoldDB" id="A0A922TNW4"/>
<dbReference type="EMBL" id="AZGO01000012">
    <property type="protein sequence ID" value="KRM37722.1"/>
    <property type="molecule type" value="Genomic_DNA"/>
</dbReference>
<dbReference type="RefSeq" id="WP_057805925.1">
    <property type="nucleotide sequence ID" value="NZ_AZGO01000012.1"/>
</dbReference>